<keyword evidence="2" id="KW-1185">Reference proteome</keyword>
<evidence type="ECO:0000313" key="2">
    <source>
        <dbReference type="Proteomes" id="UP001473302"/>
    </source>
</evidence>
<protein>
    <submittedName>
        <fullName evidence="1">Uncharacterized protein</fullName>
    </submittedName>
</protein>
<reference evidence="1 2" key="1">
    <citation type="submission" date="2024-04" db="EMBL/GenBank/DDBJ databases">
        <title>genome sequences of Mucor flavus KT1a and Helicostylum pulchrum KT1b strains isolated from the surface of a dry-aged beef.</title>
        <authorList>
            <person name="Toyotome T."/>
            <person name="Hosono M."/>
            <person name="Torimaru M."/>
            <person name="Fukuda K."/>
            <person name="Mikami N."/>
        </authorList>
    </citation>
    <scope>NUCLEOTIDE SEQUENCE [LARGE SCALE GENOMIC DNA]</scope>
    <source>
        <strain evidence="1 2">KT1a</strain>
    </source>
</reference>
<dbReference type="EMBL" id="BAABUK010000039">
    <property type="protein sequence ID" value="GAA5817175.1"/>
    <property type="molecule type" value="Genomic_DNA"/>
</dbReference>
<gene>
    <name evidence="1" type="ORF">MFLAVUS_010717</name>
</gene>
<evidence type="ECO:0000313" key="1">
    <source>
        <dbReference type="EMBL" id="GAA5817175.1"/>
    </source>
</evidence>
<accession>A0ABP9ZDH8</accession>
<name>A0ABP9ZDH8_9FUNG</name>
<sequence>MVQSSSKYDDFKISPDQLDVDQFFYITPATNWGFDNYSRWYNENGISAINGNVVINYTFEKPENKKQKIDHTDESNSWEIESLEDLLDAWRQYLSTFSDQHAYCFEKYHVIQCGYSIECNPKIPEELYGQIGLPVDCVIESPFISCINYSEKILDFMKTKTWKETEAAVIGSEDEKARLNSDQINYVEEYFRFCLLLFKKDNLYRRLNVSESNFSRLLVWPAVEVSIDSIKELEFLPGEYALKSSQEKYCADGCVIDGVGDELFLLETSGKLMLNERWKYGYDHVKCTFGALTIFNSAYKKYLFATEGTAMKLQVPYLHAMEDSLHLWVLELCSDKLYISNKAYKSMKEEHESYEVKRMLGGDDSRFSLLKLVNVEIQKPVKGEGYGILLPNEKNEDDCIVRFTDAKT</sequence>
<dbReference type="Proteomes" id="UP001473302">
    <property type="component" value="Unassembled WGS sequence"/>
</dbReference>
<comment type="caution">
    <text evidence="1">The sequence shown here is derived from an EMBL/GenBank/DDBJ whole genome shotgun (WGS) entry which is preliminary data.</text>
</comment>
<proteinExistence type="predicted"/>
<organism evidence="1 2">
    <name type="scientific">Mucor flavus</name>
    <dbReference type="NCBI Taxonomy" id="439312"/>
    <lineage>
        <taxon>Eukaryota</taxon>
        <taxon>Fungi</taxon>
        <taxon>Fungi incertae sedis</taxon>
        <taxon>Mucoromycota</taxon>
        <taxon>Mucoromycotina</taxon>
        <taxon>Mucoromycetes</taxon>
        <taxon>Mucorales</taxon>
        <taxon>Mucorineae</taxon>
        <taxon>Mucoraceae</taxon>
        <taxon>Mucor</taxon>
    </lineage>
</organism>